<dbReference type="AlphaFoldDB" id="A0A1I8A081"/>
<organism evidence="2 3">
    <name type="scientific">Steinernema glaseri</name>
    <dbReference type="NCBI Taxonomy" id="37863"/>
    <lineage>
        <taxon>Eukaryota</taxon>
        <taxon>Metazoa</taxon>
        <taxon>Ecdysozoa</taxon>
        <taxon>Nematoda</taxon>
        <taxon>Chromadorea</taxon>
        <taxon>Rhabditida</taxon>
        <taxon>Tylenchina</taxon>
        <taxon>Panagrolaimomorpha</taxon>
        <taxon>Strongyloidoidea</taxon>
        <taxon>Steinernematidae</taxon>
        <taxon>Steinernema</taxon>
    </lineage>
</organism>
<evidence type="ECO:0000256" key="1">
    <source>
        <dbReference type="SAM" id="Phobius"/>
    </source>
</evidence>
<dbReference type="Proteomes" id="UP000095287">
    <property type="component" value="Unplaced"/>
</dbReference>
<feature type="transmembrane region" description="Helical" evidence="1">
    <location>
        <begin position="54"/>
        <end position="75"/>
    </location>
</feature>
<dbReference type="WBParaSite" id="L893_g31388.t1">
    <property type="protein sequence ID" value="L893_g31388.t1"/>
    <property type="gene ID" value="L893_g31388"/>
</dbReference>
<accession>A0A1I8A081</accession>
<evidence type="ECO:0000313" key="2">
    <source>
        <dbReference type="Proteomes" id="UP000095287"/>
    </source>
</evidence>
<sequence>MWRRSIHMTWKCIDGTLIIPFFCGRRRQLVLVYRFLLYQLAKCGDFAAEMNSCLLWTLFLSVVLICIVASIRMGLIEDKEVARVPYPPRLLWPHPQATVPHLVDRHDLSDGDVIRIVLIVKAVLDAFVSIVRSMYPVDPSVVVQPSNDRFGRYFDGIYMYRGVRYIPSVG</sequence>
<protein>
    <submittedName>
        <fullName evidence="3">Peptidase_S26 domain-containing protein</fullName>
    </submittedName>
</protein>
<keyword evidence="2" id="KW-1185">Reference proteome</keyword>
<reference evidence="3" key="1">
    <citation type="submission" date="2016-11" db="UniProtKB">
        <authorList>
            <consortium name="WormBaseParasite"/>
        </authorList>
    </citation>
    <scope>IDENTIFICATION</scope>
</reference>
<keyword evidence="1" id="KW-0812">Transmembrane</keyword>
<name>A0A1I8A081_9BILA</name>
<proteinExistence type="predicted"/>
<keyword evidence="1" id="KW-1133">Transmembrane helix</keyword>
<evidence type="ECO:0000313" key="3">
    <source>
        <dbReference type="WBParaSite" id="L893_g31388.t1"/>
    </source>
</evidence>
<keyword evidence="1" id="KW-0472">Membrane</keyword>